<dbReference type="Proteomes" id="UP000191418">
    <property type="component" value="Unassembled WGS sequence"/>
</dbReference>
<dbReference type="InterPro" id="IPR018062">
    <property type="entry name" value="HTH_AraC-typ_CS"/>
</dbReference>
<reference evidence="5 6" key="1">
    <citation type="submission" date="2017-01" db="EMBL/GenBank/DDBJ databases">
        <title>Genome Sequencing of a Marine Spirillum, Oceanospirillum multiglobuliferum ATCC 33336, from Japan.</title>
        <authorList>
            <person name="Carney J.G."/>
            <person name="Trachtenberg A.M."/>
            <person name="Rheaume B.A."/>
            <person name="Linnane J.D."/>
            <person name="Pitts N.L."/>
            <person name="Mykles D.L."/>
            <person name="Maclea K.S."/>
        </authorList>
    </citation>
    <scope>NUCLEOTIDE SEQUENCE [LARGE SCALE GENOMIC DNA]</scope>
    <source>
        <strain evidence="5 6">ATCC 33336</strain>
    </source>
</reference>
<dbReference type="SUPFAM" id="SSF46689">
    <property type="entry name" value="Homeodomain-like"/>
    <property type="match status" value="2"/>
</dbReference>
<dbReference type="STRING" id="64969.SAMN02745127_02541"/>
<keyword evidence="2" id="KW-0238">DNA-binding</keyword>
<dbReference type="AlphaFoldDB" id="A0A1T4RRE8"/>
<proteinExistence type="predicted"/>
<dbReference type="InterPro" id="IPR018060">
    <property type="entry name" value="HTH_AraC"/>
</dbReference>
<dbReference type="Gene3D" id="1.10.10.60">
    <property type="entry name" value="Homeodomain-like"/>
    <property type="match status" value="2"/>
</dbReference>
<dbReference type="Pfam" id="PF12833">
    <property type="entry name" value="HTH_18"/>
    <property type="match status" value="1"/>
</dbReference>
<dbReference type="InterPro" id="IPR009057">
    <property type="entry name" value="Homeodomain-like_sf"/>
</dbReference>
<evidence type="ECO:0000313" key="6">
    <source>
        <dbReference type="Proteomes" id="UP000191418"/>
    </source>
</evidence>
<keyword evidence="1" id="KW-0805">Transcription regulation</keyword>
<organism evidence="5 6">
    <name type="scientific">Oceanospirillum multiglobuliferum</name>
    <dbReference type="NCBI Taxonomy" id="64969"/>
    <lineage>
        <taxon>Bacteria</taxon>
        <taxon>Pseudomonadati</taxon>
        <taxon>Pseudomonadota</taxon>
        <taxon>Gammaproteobacteria</taxon>
        <taxon>Oceanospirillales</taxon>
        <taxon>Oceanospirillaceae</taxon>
        <taxon>Oceanospirillum</taxon>
    </lineage>
</organism>
<dbReference type="PANTHER" id="PTHR11019">
    <property type="entry name" value="HTH-TYPE TRANSCRIPTIONAL REGULATOR NIMR"/>
    <property type="match status" value="1"/>
</dbReference>
<evidence type="ECO:0000313" key="5">
    <source>
        <dbReference type="EMBL" id="OPX54702.1"/>
    </source>
</evidence>
<name>A0A1T4RRE8_9GAMM</name>
<evidence type="ECO:0000256" key="1">
    <source>
        <dbReference type="ARBA" id="ARBA00023015"/>
    </source>
</evidence>
<accession>A0A1T4RRE8</accession>
<dbReference type="PROSITE" id="PS01124">
    <property type="entry name" value="HTH_ARAC_FAMILY_2"/>
    <property type="match status" value="1"/>
</dbReference>
<comment type="caution">
    <text evidence="5">The sequence shown here is derived from an EMBL/GenBank/DDBJ whole genome shotgun (WGS) entry which is preliminary data.</text>
</comment>
<feature type="domain" description="HTH araC/xylS-type" evidence="4">
    <location>
        <begin position="175"/>
        <end position="273"/>
    </location>
</feature>
<dbReference type="RefSeq" id="WP_078746083.1">
    <property type="nucleotide sequence ID" value="NZ_FUXG01000019.1"/>
</dbReference>
<dbReference type="InterPro" id="IPR032783">
    <property type="entry name" value="AraC_lig"/>
</dbReference>
<evidence type="ECO:0000259" key="4">
    <source>
        <dbReference type="PROSITE" id="PS01124"/>
    </source>
</evidence>
<dbReference type="SUPFAM" id="SSF51215">
    <property type="entry name" value="Regulatory protein AraC"/>
    <property type="match status" value="1"/>
</dbReference>
<dbReference type="Pfam" id="PF12852">
    <property type="entry name" value="Cupin_6"/>
    <property type="match status" value="1"/>
</dbReference>
<sequence length="280" mass="31029">MDRLSSLLAIFQPEAKRVRSLALTGRTAITVSAQLNVLYLVDNITTGSAAVQIEQSVYPIHEQTLIWLPQGCSHDIITEQAITLTQIEISFGDIIENPLLQALPPAVSITPDKDESELHTFFQMMLKEAQAQRCGHNAVLNRLAEVLLIKALRHLMSSKQVETGLLGGLSDPKLAKAITAMHQNPAQAWTLGSLAQQAGMSRTSFSQGFKVVVGLTPMDYLTYWRMQIARQQLQNGRLSIDEIGSQLGYQSETAFRRAFRRTIGTPPGQFKRNKLFTAQV</sequence>
<keyword evidence="6" id="KW-1185">Reference proteome</keyword>
<dbReference type="GO" id="GO:0003700">
    <property type="term" value="F:DNA-binding transcription factor activity"/>
    <property type="evidence" value="ECO:0007669"/>
    <property type="project" value="InterPro"/>
</dbReference>
<keyword evidence="3" id="KW-0804">Transcription</keyword>
<dbReference type="GO" id="GO:0043565">
    <property type="term" value="F:sequence-specific DNA binding"/>
    <property type="evidence" value="ECO:0007669"/>
    <property type="project" value="InterPro"/>
</dbReference>
<protein>
    <recommendedName>
        <fullName evidence="4">HTH araC/xylS-type domain-containing protein</fullName>
    </recommendedName>
</protein>
<evidence type="ECO:0000256" key="3">
    <source>
        <dbReference type="ARBA" id="ARBA00023163"/>
    </source>
</evidence>
<dbReference type="OrthoDB" id="9783876at2"/>
<dbReference type="EMBL" id="MTSM01000020">
    <property type="protein sequence ID" value="OPX54702.1"/>
    <property type="molecule type" value="Genomic_DNA"/>
</dbReference>
<evidence type="ECO:0000256" key="2">
    <source>
        <dbReference type="ARBA" id="ARBA00023125"/>
    </source>
</evidence>
<dbReference type="PROSITE" id="PS00041">
    <property type="entry name" value="HTH_ARAC_FAMILY_1"/>
    <property type="match status" value="1"/>
</dbReference>
<dbReference type="PANTHER" id="PTHR11019:SF159">
    <property type="entry name" value="TRANSCRIPTIONAL REGULATOR-RELATED"/>
    <property type="match status" value="1"/>
</dbReference>
<gene>
    <name evidence="5" type="ORF">BTE48_13055</name>
</gene>
<dbReference type="SMART" id="SM00342">
    <property type="entry name" value="HTH_ARAC"/>
    <property type="match status" value="1"/>
</dbReference>
<dbReference type="InterPro" id="IPR037923">
    <property type="entry name" value="HTH-like"/>
</dbReference>